<dbReference type="Proteomes" id="UP001318040">
    <property type="component" value="Chromosome 43"/>
</dbReference>
<dbReference type="AlphaFoldDB" id="A0AAJ7X9N5"/>
<dbReference type="KEGG" id="pmrn:116951556"/>
<keyword evidence="1" id="KW-1185">Reference proteome</keyword>
<reference evidence="2" key="1">
    <citation type="submission" date="2025-08" db="UniProtKB">
        <authorList>
            <consortium name="RefSeq"/>
        </authorList>
    </citation>
    <scope>IDENTIFICATION</scope>
    <source>
        <tissue evidence="2">Sperm</tissue>
    </source>
</reference>
<dbReference type="InterPro" id="IPR050910">
    <property type="entry name" value="JMJD6_ArgDemeth/LysHydrox"/>
</dbReference>
<organism evidence="1 2">
    <name type="scientific">Petromyzon marinus</name>
    <name type="common">Sea lamprey</name>
    <dbReference type="NCBI Taxonomy" id="7757"/>
    <lineage>
        <taxon>Eukaryota</taxon>
        <taxon>Metazoa</taxon>
        <taxon>Chordata</taxon>
        <taxon>Craniata</taxon>
        <taxon>Vertebrata</taxon>
        <taxon>Cyclostomata</taxon>
        <taxon>Hyperoartia</taxon>
        <taxon>Petromyzontiformes</taxon>
        <taxon>Petromyzontidae</taxon>
        <taxon>Petromyzon</taxon>
    </lineage>
</organism>
<dbReference type="PANTHER" id="PTHR12480:SF19">
    <property type="entry name" value="CUPIN-LIKE DOMAIN-CONTAINING PROTEIN"/>
    <property type="match status" value="1"/>
</dbReference>
<protein>
    <submittedName>
        <fullName evidence="2">Uncharacterized protein LOC116951556</fullName>
    </submittedName>
</protein>
<evidence type="ECO:0000313" key="2">
    <source>
        <dbReference type="RefSeq" id="XP_032826162.1"/>
    </source>
</evidence>
<dbReference type="RefSeq" id="XP_032826162.1">
    <property type="nucleotide sequence ID" value="XM_032970271.1"/>
</dbReference>
<dbReference type="SUPFAM" id="SSF51197">
    <property type="entry name" value="Clavaminate synthase-like"/>
    <property type="match status" value="1"/>
</dbReference>
<sequence>MKPSPHAVSILEARPYFTTLRAMGTTDENNSQDARSVEALTAKFLELYQSAVDGGLTPREARAALMRCLSKPRRRPCKKHACKEHQRDASGHRAGRWTWATRLYCALTPARLCAVAALAASIVLAVAKGDSLFSEPCLMDMGLVATEISRPPSHCPSLCADMEQVPVLACDQLSPQEFLRTFAYTGRPLLVRGATSGWKALADFNFTFFQLMYSGHSEALRKTVQECQFFSYSSGFTSLADVFNMTEERATLQDGGPSWYVGWSSCSDELTPILRSYYQRPAFLPANSESSTLDWVFMGWAGQGSHIHLDKVQRPSWQAQISGMKTWDLLPPPECEDVCHPLQATLQKGDILIVDTNQWYHSTYIHHGELCISIGSEYD</sequence>
<evidence type="ECO:0000313" key="1">
    <source>
        <dbReference type="Proteomes" id="UP001318040"/>
    </source>
</evidence>
<gene>
    <name evidence="2" type="primary">LOC116951556</name>
</gene>
<dbReference type="GO" id="GO:0016706">
    <property type="term" value="F:2-oxoglutarate-dependent dioxygenase activity"/>
    <property type="evidence" value="ECO:0007669"/>
    <property type="project" value="TreeGrafter"/>
</dbReference>
<dbReference type="Gene3D" id="2.60.120.650">
    <property type="entry name" value="Cupin"/>
    <property type="match status" value="1"/>
</dbReference>
<name>A0AAJ7X9N5_PETMA</name>
<dbReference type="PANTHER" id="PTHR12480">
    <property type="entry name" value="ARGININE DEMETHYLASE AND LYSYL-HYDROXYLASE JMJD"/>
    <property type="match status" value="1"/>
</dbReference>
<accession>A0AAJ7X9N5</accession>
<proteinExistence type="predicted"/>